<keyword evidence="4 6" id="KW-0472">Membrane</keyword>
<proteinExistence type="predicted"/>
<feature type="compositionally biased region" description="Gly residues" evidence="5">
    <location>
        <begin position="657"/>
        <end position="669"/>
    </location>
</feature>
<dbReference type="PANTHER" id="PTHR15549:SF26">
    <property type="entry name" value="AXIAL BUDDING PATTERN PROTEIN 2-RELATED"/>
    <property type="match status" value="1"/>
</dbReference>
<keyword evidence="3 6" id="KW-1133">Transmembrane helix</keyword>
<comment type="caution">
    <text evidence="8">The sequence shown here is derived from an EMBL/GenBank/DDBJ whole genome shotgun (WGS) entry which is preliminary data.</text>
</comment>
<evidence type="ECO:0000256" key="5">
    <source>
        <dbReference type="SAM" id="MobiDB-lite"/>
    </source>
</evidence>
<evidence type="ECO:0000256" key="1">
    <source>
        <dbReference type="ARBA" id="ARBA00004167"/>
    </source>
</evidence>
<keyword evidence="2 6" id="KW-0812">Transmembrane</keyword>
<evidence type="ECO:0008006" key="10">
    <source>
        <dbReference type="Google" id="ProtNLM"/>
    </source>
</evidence>
<dbReference type="GO" id="GO:0071944">
    <property type="term" value="C:cell periphery"/>
    <property type="evidence" value="ECO:0007669"/>
    <property type="project" value="UniProtKB-ARBA"/>
</dbReference>
<dbReference type="AlphaFoldDB" id="A0AAV9WYV0"/>
<dbReference type="InterPro" id="IPR021109">
    <property type="entry name" value="Peptidase_aspartic_dom_sf"/>
</dbReference>
<reference evidence="8 9" key="1">
    <citation type="submission" date="2019-10" db="EMBL/GenBank/DDBJ databases">
        <authorList>
            <person name="Palmer J.M."/>
        </authorList>
    </citation>
    <scope>NUCLEOTIDE SEQUENCE [LARGE SCALE GENOMIC DNA]</scope>
    <source>
        <strain evidence="8 9">TWF694</strain>
    </source>
</reference>
<gene>
    <name evidence="8" type="ORF">TWF694_003651</name>
</gene>
<evidence type="ECO:0000313" key="8">
    <source>
        <dbReference type="EMBL" id="KAK6530289.1"/>
    </source>
</evidence>
<feature type="compositionally biased region" description="Low complexity" evidence="5">
    <location>
        <begin position="402"/>
        <end position="429"/>
    </location>
</feature>
<feature type="chain" id="PRO_5043664927" description="Peptidase A1 domain-containing protein" evidence="7">
    <location>
        <begin position="22"/>
        <end position="669"/>
    </location>
</feature>
<feature type="region of interest" description="Disordered" evidence="5">
    <location>
        <begin position="393"/>
        <end position="429"/>
    </location>
</feature>
<dbReference type="SUPFAM" id="SSF50630">
    <property type="entry name" value="Acid proteases"/>
    <property type="match status" value="1"/>
</dbReference>
<feature type="region of interest" description="Disordered" evidence="5">
    <location>
        <begin position="37"/>
        <end position="57"/>
    </location>
</feature>
<feature type="transmembrane region" description="Helical" evidence="6">
    <location>
        <begin position="435"/>
        <end position="460"/>
    </location>
</feature>
<feature type="compositionally biased region" description="Polar residues" evidence="5">
    <location>
        <begin position="640"/>
        <end position="650"/>
    </location>
</feature>
<feature type="compositionally biased region" description="Pro residues" evidence="5">
    <location>
        <begin position="505"/>
        <end position="518"/>
    </location>
</feature>
<dbReference type="InterPro" id="IPR051694">
    <property type="entry name" value="Immunoregulatory_rcpt-like"/>
</dbReference>
<sequence length="669" mass="70561">MHRRRIFASIASLALLPLAFAVQDAGAFPGKNIIDNSGTNNGGSGSMNGPDTTQASMPTQTGLPIPSLVSASCPDGYQLVFFSESGPYLPVTINQRTYNLGVSLNETSTYIFSTDFCTSANVIFPEGCYDLPDQTNQSSIGAVLDHTYSFEYQSFAQNITIGAQTPLGGSVSLANYDIKVVTSLSEGSLDDFRHRYTDGLDIQGIIGLGEASDLVEAMSAICHVQPGKLNVGFSASISSGSFISFGGTDPNASTVNGKSESIIVNLQQPLNATITPIIPGAINPPPKTRRVLFDSLSQINIVPSDIMELVDDTLESNSSIAIVISGVPFSIPWTELKGKADTRDDSSLIVLGSPIFKQLYTTLLPDSVLTLSPLANQPDPRNIQLFSQASQGTNTEIGTGSGTPLSTQSPSSSSSSSSTPTVAASSTRSGSGLNIGAIVGGIVGGIVLLVLIALGACCFFRRRKLMGTRSRGIEKEYEADFDAEIGHHEVGFFPQFKESGYASLPTPPPPPPSGPQIPPLNMTGSPIQMYDSHGGEYTPTIESYHDEIPPRSLDSTPKPVNTDAPGLLFPPRQRSERTVSTATSVSLEPPSPVSRNVSAISRHNYPSIRQVKARSSRSVVLEEDDDDAVSIVSVPAYNSVHTSTEASSSAPRLPFNRGGGGGDDIGTAF</sequence>
<evidence type="ECO:0000256" key="3">
    <source>
        <dbReference type="ARBA" id="ARBA00022989"/>
    </source>
</evidence>
<dbReference type="Proteomes" id="UP001365542">
    <property type="component" value="Unassembled WGS sequence"/>
</dbReference>
<feature type="region of interest" description="Disordered" evidence="5">
    <location>
        <begin position="550"/>
        <end position="597"/>
    </location>
</feature>
<evidence type="ECO:0000313" key="9">
    <source>
        <dbReference type="Proteomes" id="UP001365542"/>
    </source>
</evidence>
<feature type="region of interest" description="Disordered" evidence="5">
    <location>
        <begin position="498"/>
        <end position="521"/>
    </location>
</feature>
<evidence type="ECO:0000256" key="6">
    <source>
        <dbReference type="SAM" id="Phobius"/>
    </source>
</evidence>
<evidence type="ECO:0000256" key="7">
    <source>
        <dbReference type="SAM" id="SignalP"/>
    </source>
</evidence>
<dbReference type="PANTHER" id="PTHR15549">
    <property type="entry name" value="PAIRED IMMUNOGLOBULIN-LIKE TYPE 2 RECEPTOR"/>
    <property type="match status" value="1"/>
</dbReference>
<feature type="signal peptide" evidence="7">
    <location>
        <begin position="1"/>
        <end position="21"/>
    </location>
</feature>
<feature type="region of interest" description="Disordered" evidence="5">
    <location>
        <begin position="640"/>
        <end position="669"/>
    </location>
</feature>
<evidence type="ECO:0000256" key="2">
    <source>
        <dbReference type="ARBA" id="ARBA00022692"/>
    </source>
</evidence>
<accession>A0AAV9WYV0</accession>
<keyword evidence="7" id="KW-0732">Signal</keyword>
<comment type="subcellular location">
    <subcellularLocation>
        <location evidence="1">Membrane</location>
        <topology evidence="1">Single-pass membrane protein</topology>
    </subcellularLocation>
</comment>
<organism evidence="8 9">
    <name type="scientific">Orbilia ellipsospora</name>
    <dbReference type="NCBI Taxonomy" id="2528407"/>
    <lineage>
        <taxon>Eukaryota</taxon>
        <taxon>Fungi</taxon>
        <taxon>Dikarya</taxon>
        <taxon>Ascomycota</taxon>
        <taxon>Pezizomycotina</taxon>
        <taxon>Orbiliomycetes</taxon>
        <taxon>Orbiliales</taxon>
        <taxon>Orbiliaceae</taxon>
        <taxon>Orbilia</taxon>
    </lineage>
</organism>
<name>A0AAV9WYV0_9PEZI</name>
<protein>
    <recommendedName>
        <fullName evidence="10">Peptidase A1 domain-containing protein</fullName>
    </recommendedName>
</protein>
<dbReference type="GO" id="GO:0016020">
    <property type="term" value="C:membrane"/>
    <property type="evidence" value="ECO:0007669"/>
    <property type="project" value="UniProtKB-SubCell"/>
</dbReference>
<keyword evidence="9" id="KW-1185">Reference proteome</keyword>
<dbReference type="EMBL" id="JAVHJO010000013">
    <property type="protein sequence ID" value="KAK6530289.1"/>
    <property type="molecule type" value="Genomic_DNA"/>
</dbReference>
<evidence type="ECO:0000256" key="4">
    <source>
        <dbReference type="ARBA" id="ARBA00023136"/>
    </source>
</evidence>